<keyword evidence="6" id="KW-0138">CF(0)</keyword>
<name>A0A2R2Z376_9HYME</name>
<dbReference type="EMBL" id="KX494106">
    <property type="protein sequence ID" value="ARX96631.1"/>
    <property type="molecule type" value="Genomic_DNA"/>
</dbReference>
<keyword evidence="5" id="KW-0813">Transport</keyword>
<comment type="similarity">
    <text evidence="3">Belongs to the ATPase A chain family.</text>
</comment>
<feature type="transmembrane region" description="Helical" evidence="14">
    <location>
        <begin position="69"/>
        <end position="92"/>
    </location>
</feature>
<keyword evidence="8" id="KW-0375">Hydrogen ion transport</keyword>
<feature type="transmembrane region" description="Helical" evidence="14">
    <location>
        <begin position="197"/>
        <end position="219"/>
    </location>
</feature>
<evidence type="ECO:0000313" key="15">
    <source>
        <dbReference type="EMBL" id="ARX96631.1"/>
    </source>
</evidence>
<dbReference type="InterPro" id="IPR023011">
    <property type="entry name" value="ATP_synth_F0_asu_AS"/>
</dbReference>
<gene>
    <name evidence="15" type="primary">atp6</name>
</gene>
<feature type="transmembrane region" description="Helical" evidence="14">
    <location>
        <begin position="20"/>
        <end position="48"/>
    </location>
</feature>
<evidence type="ECO:0000256" key="4">
    <source>
        <dbReference type="ARBA" id="ARBA00011648"/>
    </source>
</evidence>
<proteinExistence type="inferred from homology"/>
<evidence type="ECO:0000256" key="3">
    <source>
        <dbReference type="ARBA" id="ARBA00006810"/>
    </source>
</evidence>
<dbReference type="AlphaFoldDB" id="A0A2R2Z376"/>
<feature type="transmembrane region" description="Helical" evidence="14">
    <location>
        <begin position="98"/>
        <end position="118"/>
    </location>
</feature>
<sequence>MMMNLFEIFDPTTSMNFSLNWISSILIFIILPLNFWIIPSRFEMLFILISKIIFFEFKNLTKKKYKMNILIFFSLMTFIALSNFMGLFPYIFTPTSHMSFNLIIALSSWLSFFIYSWWNKPMMMLIHLVPLNTPTTLMNFMVMIELISNIIRPFTLAIRLTANMIAGHLLLTLLGTFISKFLILLPFTIIIQNMLMILEIAVSMIQAYVFSILSLLYFLESKN</sequence>
<dbReference type="NCBIfam" id="TIGR01131">
    <property type="entry name" value="ATP_synt_6_or_A"/>
    <property type="match status" value="1"/>
</dbReference>
<dbReference type="PROSITE" id="PS00449">
    <property type="entry name" value="ATPASE_A"/>
    <property type="match status" value="1"/>
</dbReference>
<accession>A0A2R2Z376</accession>
<evidence type="ECO:0000256" key="2">
    <source>
        <dbReference type="ARBA" id="ARBA00004141"/>
    </source>
</evidence>
<evidence type="ECO:0000256" key="10">
    <source>
        <dbReference type="ARBA" id="ARBA00023065"/>
    </source>
</evidence>
<dbReference type="GO" id="GO:0045259">
    <property type="term" value="C:proton-transporting ATP synthase complex"/>
    <property type="evidence" value="ECO:0007669"/>
    <property type="project" value="UniProtKB-KW"/>
</dbReference>
<dbReference type="Pfam" id="PF00119">
    <property type="entry name" value="ATP-synt_A"/>
    <property type="match status" value="1"/>
</dbReference>
<evidence type="ECO:0000256" key="14">
    <source>
        <dbReference type="SAM" id="Phobius"/>
    </source>
</evidence>
<keyword evidence="11 14" id="KW-0472">Membrane</keyword>
<organism evidence="15">
    <name type="scientific">Osmia excavata</name>
    <dbReference type="NCBI Taxonomy" id="124290"/>
    <lineage>
        <taxon>Eukaryota</taxon>
        <taxon>Metazoa</taxon>
        <taxon>Ecdysozoa</taxon>
        <taxon>Arthropoda</taxon>
        <taxon>Hexapoda</taxon>
        <taxon>Insecta</taxon>
        <taxon>Pterygota</taxon>
        <taxon>Neoptera</taxon>
        <taxon>Endopterygota</taxon>
        <taxon>Hymenoptera</taxon>
        <taxon>Apocrita</taxon>
        <taxon>Aculeata</taxon>
        <taxon>Apoidea</taxon>
        <taxon>Anthophila</taxon>
        <taxon>Megachilidae</taxon>
        <taxon>Megachilinae</taxon>
        <taxon>Osmia</taxon>
    </lineage>
</organism>
<dbReference type="CDD" id="cd00310">
    <property type="entry name" value="ATP-synt_Fo_a_6"/>
    <property type="match status" value="1"/>
</dbReference>
<feature type="transmembrane region" description="Helical" evidence="14">
    <location>
        <begin position="125"/>
        <end position="144"/>
    </location>
</feature>
<keyword evidence="9 14" id="KW-1133">Transmembrane helix</keyword>
<evidence type="ECO:0000256" key="9">
    <source>
        <dbReference type="ARBA" id="ARBA00022989"/>
    </source>
</evidence>
<dbReference type="PANTHER" id="PTHR11410:SF0">
    <property type="entry name" value="ATP SYNTHASE SUBUNIT A"/>
    <property type="match status" value="1"/>
</dbReference>
<dbReference type="InterPro" id="IPR035908">
    <property type="entry name" value="F0_ATP_A_sf"/>
</dbReference>
<dbReference type="PANTHER" id="PTHR11410">
    <property type="entry name" value="ATP SYNTHASE SUBUNIT A"/>
    <property type="match status" value="1"/>
</dbReference>
<comment type="function">
    <text evidence="1">Mitochondrial membrane ATP synthase (F(1)F(0) ATP synthase or Complex V) produces ATP from ADP in the presence of a proton gradient across the membrane which is generated by electron transport complexes of the respiratory chain. F-type ATPases consist of two structural domains, F(1) - containing the extramembraneous catalytic core and F(0) - containing the membrane proton channel, linked together by a central stalk and a peripheral stalk. During catalysis, ATP synthesis in the catalytic domain of F(1) is coupled via a rotary mechanism of the central stalk subunits to proton translocation. Key component of the proton channel; it may play a direct role in the translocation of protons across the membrane.</text>
</comment>
<comment type="subcellular location">
    <subcellularLocation>
        <location evidence="2">Membrane</location>
        <topology evidence="2">Multi-pass membrane protein</topology>
    </subcellularLocation>
    <subcellularLocation>
        <location evidence="13">Mitochondrion inner membrane</location>
        <topology evidence="13">Multi-pass membrane protein</topology>
    </subcellularLocation>
</comment>
<feature type="transmembrane region" description="Helical" evidence="14">
    <location>
        <begin position="164"/>
        <end position="185"/>
    </location>
</feature>
<evidence type="ECO:0000256" key="1">
    <source>
        <dbReference type="ARBA" id="ARBA00002070"/>
    </source>
</evidence>
<dbReference type="PRINTS" id="PR00123">
    <property type="entry name" value="ATPASEA"/>
</dbReference>
<evidence type="ECO:0000256" key="7">
    <source>
        <dbReference type="ARBA" id="ARBA00022692"/>
    </source>
</evidence>
<dbReference type="GO" id="GO:0046933">
    <property type="term" value="F:proton-transporting ATP synthase activity, rotational mechanism"/>
    <property type="evidence" value="ECO:0007669"/>
    <property type="project" value="TreeGrafter"/>
</dbReference>
<evidence type="ECO:0000256" key="13">
    <source>
        <dbReference type="RuleBase" id="RU004450"/>
    </source>
</evidence>
<evidence type="ECO:0000256" key="11">
    <source>
        <dbReference type="ARBA" id="ARBA00023136"/>
    </source>
</evidence>
<evidence type="ECO:0000256" key="5">
    <source>
        <dbReference type="ARBA" id="ARBA00022448"/>
    </source>
</evidence>
<keyword evidence="7 14" id="KW-0812">Transmembrane</keyword>
<evidence type="ECO:0000256" key="12">
    <source>
        <dbReference type="ARBA" id="ARBA00023310"/>
    </source>
</evidence>
<evidence type="ECO:0000256" key="6">
    <source>
        <dbReference type="ARBA" id="ARBA00022547"/>
    </source>
</evidence>
<protein>
    <recommendedName>
        <fullName evidence="13">ATP synthase subunit a</fullName>
    </recommendedName>
</protein>
<reference evidence="15" key="1">
    <citation type="journal article" date="2018" name="Mol. Phylogenet. Evol.">
        <title>Gene arrangement and sequence of mitochondrial genomes yield insights into the phylogeny and evolution of bees and sphecid wasps (Hymenoptera: Apoidea).</title>
        <authorList>
            <person name="Zheng B.Y."/>
            <person name="Cao L.J."/>
            <person name="Tang P."/>
            <person name="van Achterberg K."/>
            <person name="Hoffmann A.A."/>
            <person name="Chen H.Y."/>
            <person name="Chen X.X."/>
            <person name="Wei S.J."/>
        </authorList>
    </citation>
    <scope>NUCLEOTIDE SEQUENCE</scope>
</reference>
<dbReference type="Gene3D" id="1.20.120.220">
    <property type="entry name" value="ATP synthase, F0 complex, subunit A"/>
    <property type="match status" value="1"/>
</dbReference>
<comment type="subunit">
    <text evidence="4">F-type ATPases have 2 components, CF(1) - the catalytic core - and CF(0) - the membrane proton channel. CF(1) has five subunits: alpha(3), beta(3), gamma(1), delta(1), epsilon(1). CF(0) has three main subunits: a, b and c.</text>
</comment>
<keyword evidence="12" id="KW-0066">ATP synthesis</keyword>
<dbReference type="SUPFAM" id="SSF81336">
    <property type="entry name" value="F1F0 ATP synthase subunit A"/>
    <property type="match status" value="1"/>
</dbReference>
<dbReference type="GO" id="GO:0005743">
    <property type="term" value="C:mitochondrial inner membrane"/>
    <property type="evidence" value="ECO:0007669"/>
    <property type="project" value="UniProtKB-SubCell"/>
</dbReference>
<geneLocation type="mitochondrion" evidence="15"/>
<evidence type="ECO:0000256" key="8">
    <source>
        <dbReference type="ARBA" id="ARBA00022781"/>
    </source>
</evidence>
<keyword evidence="10" id="KW-0406">Ion transport</keyword>
<dbReference type="InterPro" id="IPR045083">
    <property type="entry name" value="ATP_synth_F0_asu_bact/mt"/>
</dbReference>
<keyword evidence="15" id="KW-0496">Mitochondrion</keyword>
<dbReference type="InterPro" id="IPR000568">
    <property type="entry name" value="ATP_synth_F0_asu"/>
</dbReference>